<dbReference type="Pfam" id="PF03861">
    <property type="entry name" value="ANTAR"/>
    <property type="match status" value="1"/>
</dbReference>
<keyword evidence="4" id="KW-1185">Reference proteome</keyword>
<dbReference type="InterPro" id="IPR011006">
    <property type="entry name" value="CheY-like_superfamily"/>
</dbReference>
<dbReference type="EMBL" id="BAAASR010000015">
    <property type="protein sequence ID" value="GAA2492700.1"/>
    <property type="molecule type" value="Genomic_DNA"/>
</dbReference>
<reference evidence="3 4" key="1">
    <citation type="journal article" date="2019" name="Int. J. Syst. Evol. Microbiol.">
        <title>The Global Catalogue of Microorganisms (GCM) 10K type strain sequencing project: providing services to taxonomists for standard genome sequencing and annotation.</title>
        <authorList>
            <consortium name="The Broad Institute Genomics Platform"/>
            <consortium name="The Broad Institute Genome Sequencing Center for Infectious Disease"/>
            <person name="Wu L."/>
            <person name="Ma J."/>
        </authorList>
    </citation>
    <scope>NUCLEOTIDE SEQUENCE [LARGE SCALE GENOMIC DNA]</scope>
    <source>
        <strain evidence="3 4">JCM 5062</strain>
    </source>
</reference>
<proteinExistence type="predicted"/>
<comment type="caution">
    <text evidence="3">The sequence shown here is derived from an EMBL/GenBank/DDBJ whole genome shotgun (WGS) entry which is preliminary data.</text>
</comment>
<organism evidence="3 4">
    <name type="scientific">Streptomyces gobitricini</name>
    <dbReference type="NCBI Taxonomy" id="68211"/>
    <lineage>
        <taxon>Bacteria</taxon>
        <taxon>Bacillati</taxon>
        <taxon>Actinomycetota</taxon>
        <taxon>Actinomycetes</taxon>
        <taxon>Kitasatosporales</taxon>
        <taxon>Streptomycetaceae</taxon>
        <taxon>Streptomyces</taxon>
    </lineage>
</organism>
<feature type="compositionally biased region" description="Low complexity" evidence="1">
    <location>
        <begin position="99"/>
        <end position="115"/>
    </location>
</feature>
<evidence type="ECO:0000256" key="1">
    <source>
        <dbReference type="SAM" id="MobiDB-lite"/>
    </source>
</evidence>
<protein>
    <recommendedName>
        <fullName evidence="2">ANTAR domain-containing protein</fullName>
    </recommendedName>
</protein>
<dbReference type="InterPro" id="IPR005561">
    <property type="entry name" value="ANTAR"/>
</dbReference>
<dbReference type="SMART" id="SM01012">
    <property type="entry name" value="ANTAR"/>
    <property type="match status" value="1"/>
</dbReference>
<name>A0ABN3LYK7_9ACTN</name>
<dbReference type="Gene3D" id="1.10.10.10">
    <property type="entry name" value="Winged helix-like DNA-binding domain superfamily/Winged helix DNA-binding domain"/>
    <property type="match status" value="1"/>
</dbReference>
<evidence type="ECO:0000259" key="2">
    <source>
        <dbReference type="PROSITE" id="PS50921"/>
    </source>
</evidence>
<evidence type="ECO:0000313" key="4">
    <source>
        <dbReference type="Proteomes" id="UP001499942"/>
    </source>
</evidence>
<feature type="region of interest" description="Disordered" evidence="1">
    <location>
        <begin position="88"/>
        <end position="115"/>
    </location>
</feature>
<dbReference type="InterPro" id="IPR036388">
    <property type="entry name" value="WH-like_DNA-bd_sf"/>
</dbReference>
<accession>A0ABN3LYK7</accession>
<sequence>MEQNECARLTAEVTQLRQALDSRSVIDRAQGMVMALAPCPAERAWRVLVETSQHGNTKLRDVAAALVATAEGHRLPARLRAPFARALRHARAGSGGAGRTPTTRPSPSAAGAGPA</sequence>
<dbReference type="Proteomes" id="UP001499942">
    <property type="component" value="Unassembled WGS sequence"/>
</dbReference>
<dbReference type="SUPFAM" id="SSF52172">
    <property type="entry name" value="CheY-like"/>
    <property type="match status" value="1"/>
</dbReference>
<gene>
    <name evidence="3" type="ORF">GCM10010393_25740</name>
</gene>
<feature type="domain" description="ANTAR" evidence="2">
    <location>
        <begin position="6"/>
        <end position="67"/>
    </location>
</feature>
<dbReference type="PROSITE" id="PS50921">
    <property type="entry name" value="ANTAR"/>
    <property type="match status" value="1"/>
</dbReference>
<dbReference type="RefSeq" id="WP_344360305.1">
    <property type="nucleotide sequence ID" value="NZ_BAAASR010000015.1"/>
</dbReference>
<evidence type="ECO:0000313" key="3">
    <source>
        <dbReference type="EMBL" id="GAA2492700.1"/>
    </source>
</evidence>